<evidence type="ECO:0000256" key="8">
    <source>
        <dbReference type="ARBA" id="ARBA00023015"/>
    </source>
</evidence>
<organism evidence="14 15">
    <name type="scientific">Schistosoma mekongi</name>
    <name type="common">Parasitic worm</name>
    <dbReference type="NCBI Taxonomy" id="38744"/>
    <lineage>
        <taxon>Eukaryota</taxon>
        <taxon>Metazoa</taxon>
        <taxon>Spiralia</taxon>
        <taxon>Lophotrochozoa</taxon>
        <taxon>Platyhelminthes</taxon>
        <taxon>Trematoda</taxon>
        <taxon>Digenea</taxon>
        <taxon>Strigeidida</taxon>
        <taxon>Schistosomatoidea</taxon>
        <taxon>Schistosomatidae</taxon>
        <taxon>Schistosoma</taxon>
    </lineage>
</organism>
<feature type="active site" evidence="12">
    <location>
        <position position="119"/>
    </location>
</feature>
<feature type="active site" description="Proton acceptor" evidence="11">
    <location>
        <position position="119"/>
    </location>
</feature>
<feature type="domain" description="Josephin" evidence="13">
    <location>
        <begin position="7"/>
        <end position="180"/>
    </location>
</feature>
<reference evidence="14" key="2">
    <citation type="journal article" date="2023" name="Infect Dis Poverty">
        <title>Chromosome-scale genome of the human blood fluke Schistosoma mekongi and its implications for public health.</title>
        <authorList>
            <person name="Zhou M."/>
            <person name="Xu L."/>
            <person name="Xu D."/>
            <person name="Chen W."/>
            <person name="Khan J."/>
            <person name="Hu Y."/>
            <person name="Huang H."/>
            <person name="Wei H."/>
            <person name="Zhang Y."/>
            <person name="Chusongsang P."/>
            <person name="Tanasarnprasert K."/>
            <person name="Hu X."/>
            <person name="Limpanont Y."/>
            <person name="Lv Z."/>
        </authorList>
    </citation>
    <scope>NUCLEOTIDE SEQUENCE</scope>
    <source>
        <strain evidence="14">LV_2022a</strain>
    </source>
</reference>
<feature type="active site" description="Nucleophile" evidence="11">
    <location>
        <position position="20"/>
    </location>
</feature>
<name>A0AAE1Z9M4_SCHME</name>
<evidence type="ECO:0000259" key="13">
    <source>
        <dbReference type="PROSITE" id="PS50957"/>
    </source>
</evidence>
<evidence type="ECO:0000256" key="11">
    <source>
        <dbReference type="PIRSR" id="PIRSR633865-1"/>
    </source>
</evidence>
<keyword evidence="8" id="KW-0805">Transcription regulation</keyword>
<evidence type="ECO:0000256" key="7">
    <source>
        <dbReference type="ARBA" id="ARBA00022807"/>
    </source>
</evidence>
<protein>
    <recommendedName>
        <fullName evidence="3">ubiquitinyl hydrolase 1</fullName>
        <ecNumber evidence="3">3.4.19.12</ecNumber>
    </recommendedName>
</protein>
<dbReference type="PROSITE" id="PS50957">
    <property type="entry name" value="JOSEPHIN"/>
    <property type="match status" value="1"/>
</dbReference>
<sequence>MSSWIDLFSITDHKQDGSLCAQHCLNALLQGPYFTAVDLANIAKQLDETEESQLGSNHSTAYGFQNMDETGYFSVQVISQALQIWSLELVPFLRQCPEAERARENPAGQNAFICHYQHHWFTIRKVGKQWFNLNSILSAPKLISETYLAIYLAQLKEEGNSIFFVTGTLPRCDADEILSVCPLPEDALSTSSTSSAKQIDKNTEVDIALAISEADADDDDKTLQRVLRSSANDDKELLEHALRVSAVEYKDISDMQLHEAIALSLTSLGDSSFANQNATRNGTDSINRISAEEIRRNRQLFLNKFSLDPNTKNNAH</sequence>
<reference evidence="14" key="1">
    <citation type="submission" date="2022-04" db="EMBL/GenBank/DDBJ databases">
        <authorList>
            <person name="Xu L."/>
            <person name="Lv Z."/>
        </authorList>
    </citation>
    <scope>NUCLEOTIDE SEQUENCE</scope>
    <source>
        <strain evidence="14">LV_2022a</strain>
    </source>
</reference>
<evidence type="ECO:0000256" key="2">
    <source>
        <dbReference type="ARBA" id="ARBA00004123"/>
    </source>
</evidence>
<keyword evidence="10" id="KW-0539">Nucleus</keyword>
<dbReference type="GO" id="GO:0006508">
    <property type="term" value="P:proteolysis"/>
    <property type="evidence" value="ECO:0007669"/>
    <property type="project" value="UniProtKB-KW"/>
</dbReference>
<dbReference type="Gene3D" id="1.10.287.10">
    <property type="entry name" value="S15/NS1, RNA-binding"/>
    <property type="match status" value="1"/>
</dbReference>
<feature type="active site" evidence="11 12">
    <location>
        <position position="134"/>
    </location>
</feature>
<keyword evidence="6 12" id="KW-0378">Hydrolase</keyword>
<keyword evidence="7" id="KW-0788">Thiol protease</keyword>
<feature type="active site" evidence="12">
    <location>
        <position position="20"/>
    </location>
</feature>
<dbReference type="GO" id="GO:0016579">
    <property type="term" value="P:protein deubiquitination"/>
    <property type="evidence" value="ECO:0007669"/>
    <property type="project" value="InterPro"/>
</dbReference>
<evidence type="ECO:0000313" key="15">
    <source>
        <dbReference type="Proteomes" id="UP001292079"/>
    </source>
</evidence>
<dbReference type="EC" id="3.4.19.12" evidence="3"/>
<evidence type="ECO:0000256" key="12">
    <source>
        <dbReference type="PROSITE-ProRule" id="PRU00331"/>
    </source>
</evidence>
<evidence type="ECO:0000256" key="10">
    <source>
        <dbReference type="ARBA" id="ARBA00023242"/>
    </source>
</evidence>
<evidence type="ECO:0000256" key="6">
    <source>
        <dbReference type="ARBA" id="ARBA00022801"/>
    </source>
</evidence>
<evidence type="ECO:0000256" key="5">
    <source>
        <dbReference type="ARBA" id="ARBA00022786"/>
    </source>
</evidence>
<dbReference type="PANTHER" id="PTHR14159">
    <property type="entry name" value="ATAXIN-3-RELATED"/>
    <property type="match status" value="1"/>
</dbReference>
<keyword evidence="5" id="KW-0833">Ubl conjugation pathway</keyword>
<evidence type="ECO:0000256" key="9">
    <source>
        <dbReference type="ARBA" id="ARBA00023163"/>
    </source>
</evidence>
<comment type="subcellular location">
    <subcellularLocation>
        <location evidence="2">Nucleus</location>
    </subcellularLocation>
</comment>
<dbReference type="GO" id="GO:0005634">
    <property type="term" value="C:nucleus"/>
    <property type="evidence" value="ECO:0007669"/>
    <property type="project" value="UniProtKB-SubCell"/>
</dbReference>
<gene>
    <name evidence="14" type="ORF">MN116_006978</name>
</gene>
<keyword evidence="4" id="KW-0645">Protease</keyword>
<evidence type="ECO:0000313" key="14">
    <source>
        <dbReference type="EMBL" id="KAK4469424.1"/>
    </source>
</evidence>
<comment type="catalytic activity">
    <reaction evidence="1">
        <text>Thiol-dependent hydrolysis of ester, thioester, amide, peptide and isopeptide bonds formed by the C-terminal Gly of ubiquitin (a 76-residue protein attached to proteins as an intracellular targeting signal).</text>
        <dbReference type="EC" id="3.4.19.12"/>
    </reaction>
</comment>
<dbReference type="Pfam" id="PF02099">
    <property type="entry name" value="Josephin"/>
    <property type="match status" value="1"/>
</dbReference>
<proteinExistence type="predicted"/>
<dbReference type="Proteomes" id="UP001292079">
    <property type="component" value="Unassembled WGS sequence"/>
</dbReference>
<dbReference type="PRINTS" id="PR01233">
    <property type="entry name" value="JOSEPHIN"/>
</dbReference>
<keyword evidence="9" id="KW-0804">Transcription</keyword>
<accession>A0AAE1Z9M4</accession>
<comment type="caution">
    <text evidence="14">The sequence shown here is derived from an EMBL/GenBank/DDBJ whole genome shotgun (WGS) entry which is preliminary data.</text>
</comment>
<keyword evidence="15" id="KW-1185">Reference proteome</keyword>
<evidence type="ECO:0000256" key="1">
    <source>
        <dbReference type="ARBA" id="ARBA00000707"/>
    </source>
</evidence>
<dbReference type="SMART" id="SM01246">
    <property type="entry name" value="Josephin"/>
    <property type="match status" value="1"/>
</dbReference>
<dbReference type="InterPro" id="IPR006155">
    <property type="entry name" value="Josephin"/>
</dbReference>
<dbReference type="GO" id="GO:0004843">
    <property type="term" value="F:cysteine-type deubiquitinase activity"/>
    <property type="evidence" value="ECO:0007669"/>
    <property type="project" value="UniProtKB-EC"/>
</dbReference>
<dbReference type="InterPro" id="IPR033865">
    <property type="entry name" value="Ataxin-3"/>
</dbReference>
<dbReference type="Gene3D" id="3.90.70.40">
    <property type="match status" value="1"/>
</dbReference>
<evidence type="ECO:0000256" key="4">
    <source>
        <dbReference type="ARBA" id="ARBA00022670"/>
    </source>
</evidence>
<dbReference type="EMBL" id="JALJAT010000005">
    <property type="protein sequence ID" value="KAK4469424.1"/>
    <property type="molecule type" value="Genomic_DNA"/>
</dbReference>
<dbReference type="PANTHER" id="PTHR14159:SF0">
    <property type="entry name" value="ATAXIN-3-RELATED"/>
    <property type="match status" value="1"/>
</dbReference>
<evidence type="ECO:0000256" key="3">
    <source>
        <dbReference type="ARBA" id="ARBA00012759"/>
    </source>
</evidence>
<dbReference type="AlphaFoldDB" id="A0AAE1Z9M4"/>